<accession>A0AC61QJP2</accession>
<reference evidence="1" key="1">
    <citation type="submission" date="2019-03" db="EMBL/GenBank/DDBJ databases">
        <title>Candidatus Syntrophosphaera thermopropionivorans: a novel player in syntrophic propionate oxidation during anaerobic digestion.</title>
        <authorList>
            <person name="Dyksma S."/>
        </authorList>
    </citation>
    <scope>NUCLEOTIDE SEQUENCE</scope>
    <source>
        <strain evidence="1">W5</strain>
    </source>
</reference>
<dbReference type="EMBL" id="SMOG01000007">
    <property type="protein sequence ID" value="TDF73285.1"/>
    <property type="molecule type" value="Genomic_DNA"/>
</dbReference>
<protein>
    <submittedName>
        <fullName evidence="1">Radical SAM protein</fullName>
    </submittedName>
</protein>
<proteinExistence type="predicted"/>
<gene>
    <name evidence="1" type="ORF">E0946_03520</name>
</gene>
<keyword evidence="2" id="KW-1185">Reference proteome</keyword>
<organism evidence="1 2">
    <name type="scientific">Candidatus Syntrophosphaera thermopropionivorans</name>
    <dbReference type="NCBI Taxonomy" id="2593015"/>
    <lineage>
        <taxon>Bacteria</taxon>
        <taxon>Pseudomonadati</taxon>
        <taxon>Candidatus Cloacimonadota</taxon>
        <taxon>Candidatus Cloacimonadia</taxon>
        <taxon>Candidatus Cloacimonadales</taxon>
        <taxon>Candidatus Cloacimonadaceae</taxon>
        <taxon>Candidatus Syntrophosphaera</taxon>
    </lineage>
</organism>
<dbReference type="Proteomes" id="UP000294588">
    <property type="component" value="Unassembled WGS sequence"/>
</dbReference>
<comment type="caution">
    <text evidence="1">The sequence shown here is derived from an EMBL/GenBank/DDBJ whole genome shotgun (WGS) entry which is preliminary data.</text>
</comment>
<sequence>MPINYTVSLLYTCNSRCSTCNIWKKKAKNFTVEEYKKTFQKIGKAPYWITFSGGEPFLRSDIVEVVTTIYNISRPHIMNIPTNGILTNVIVDKVAAIAKACPKAQLVVNISIDGLEEQHDAIRNVPGNYQKAVATFHKLKALNLPNLQVGIHTVISKFNVDNFPAIASGLMQLNPDSYITEIAEERVELDTIGSDITPSLVAYKSAIDYLIHRIKNEKYKGMAKITMAFRIEYYNLVKKILRDKKQVIPCYSGVASAQISPDGEIWTCCIKAKSLGNLRKHNYNFREIWFSPEAELERRSIHKKECYCPLANAAYTNMLMNIPTLFRVFWRSFIKWWS</sequence>
<evidence type="ECO:0000313" key="1">
    <source>
        <dbReference type="EMBL" id="TDF73285.1"/>
    </source>
</evidence>
<name>A0AC61QJP2_9BACT</name>
<evidence type="ECO:0000313" key="2">
    <source>
        <dbReference type="Proteomes" id="UP000294588"/>
    </source>
</evidence>